<feature type="compositionally biased region" description="Acidic residues" evidence="2">
    <location>
        <begin position="160"/>
        <end position="172"/>
    </location>
</feature>
<organism evidence="3 4">
    <name type="scientific">Gnomoniopsis smithogilvyi</name>
    <dbReference type="NCBI Taxonomy" id="1191159"/>
    <lineage>
        <taxon>Eukaryota</taxon>
        <taxon>Fungi</taxon>
        <taxon>Dikarya</taxon>
        <taxon>Ascomycota</taxon>
        <taxon>Pezizomycotina</taxon>
        <taxon>Sordariomycetes</taxon>
        <taxon>Sordariomycetidae</taxon>
        <taxon>Diaporthales</taxon>
        <taxon>Gnomoniaceae</taxon>
        <taxon>Gnomoniopsis</taxon>
    </lineage>
</organism>
<dbReference type="AlphaFoldDB" id="A0A9W8YL82"/>
<dbReference type="Proteomes" id="UP001140453">
    <property type="component" value="Unassembled WGS sequence"/>
</dbReference>
<evidence type="ECO:0000313" key="4">
    <source>
        <dbReference type="Proteomes" id="UP001140453"/>
    </source>
</evidence>
<feature type="compositionally biased region" description="Polar residues" evidence="2">
    <location>
        <begin position="135"/>
        <end position="151"/>
    </location>
</feature>
<protein>
    <submittedName>
        <fullName evidence="3">Uncharacterized protein</fullName>
    </submittedName>
</protein>
<dbReference type="OrthoDB" id="5233782at2759"/>
<comment type="caution">
    <text evidence="3">The sequence shown here is derived from an EMBL/GenBank/DDBJ whole genome shotgun (WGS) entry which is preliminary data.</text>
</comment>
<keyword evidence="1" id="KW-0175">Coiled coil</keyword>
<feature type="region of interest" description="Disordered" evidence="2">
    <location>
        <begin position="110"/>
        <end position="182"/>
    </location>
</feature>
<feature type="compositionally biased region" description="Basic residues" evidence="2">
    <location>
        <begin position="255"/>
        <end position="273"/>
    </location>
</feature>
<feature type="coiled-coil region" evidence="1">
    <location>
        <begin position="79"/>
        <end position="106"/>
    </location>
</feature>
<keyword evidence="4" id="KW-1185">Reference proteome</keyword>
<feature type="region of interest" description="Disordered" evidence="2">
    <location>
        <begin position="209"/>
        <end position="228"/>
    </location>
</feature>
<evidence type="ECO:0000256" key="2">
    <source>
        <dbReference type="SAM" id="MobiDB-lite"/>
    </source>
</evidence>
<dbReference type="EMBL" id="JAPEVB010000005">
    <property type="protein sequence ID" value="KAJ4387086.1"/>
    <property type="molecule type" value="Genomic_DNA"/>
</dbReference>
<feature type="region of interest" description="Disordered" evidence="2">
    <location>
        <begin position="238"/>
        <end position="273"/>
    </location>
</feature>
<accession>A0A9W8YL82</accession>
<name>A0A9W8YL82_9PEZI</name>
<evidence type="ECO:0000313" key="3">
    <source>
        <dbReference type="EMBL" id="KAJ4387086.1"/>
    </source>
</evidence>
<reference evidence="3" key="1">
    <citation type="submission" date="2022-10" db="EMBL/GenBank/DDBJ databases">
        <title>Tapping the CABI collections for fungal endophytes: first genome assemblies for Collariella, Neodidymelliopsis, Ascochyta clinopodiicola, Didymella pomorum, Didymosphaeria variabile, Neocosmospora piperis and Neocucurbitaria cava.</title>
        <authorList>
            <person name="Hill R."/>
        </authorList>
    </citation>
    <scope>NUCLEOTIDE SEQUENCE</scope>
    <source>
        <strain evidence="3">IMI 355082</strain>
    </source>
</reference>
<evidence type="ECO:0000256" key="1">
    <source>
        <dbReference type="SAM" id="Coils"/>
    </source>
</evidence>
<feature type="region of interest" description="Disordered" evidence="2">
    <location>
        <begin position="1"/>
        <end position="46"/>
    </location>
</feature>
<sequence>MARSPRSRASIGNTTPKKNADTDFKTPRSSHNALRRQQYKRAKRAQKINAVKTAIKTADNPVTKKEALALKGELYRTWKPRSEKKVAELERIVKAQQAEIEELRRLAQGGAVPRLEPVSTPRRATREAEADSSPVKIQQQLMEDLAASSNPEEPGKVLEVEEVVQETTEGEGEPMNGVEETTVATSIEKEVDHPTLPSVEVEEVKQTIEQDSLKGQEAEDAQTAAADEPAITLVEAKKLEVRESSADTNAGTPRNVRRSPRKRTVKRRSLAGR</sequence>
<proteinExistence type="predicted"/>
<gene>
    <name evidence="3" type="ORF">N0V93_007673</name>
</gene>
<feature type="compositionally biased region" description="Basic residues" evidence="2">
    <location>
        <begin position="33"/>
        <end position="46"/>
    </location>
</feature>